<protein>
    <submittedName>
        <fullName evidence="1">Uncharacterized protein</fullName>
    </submittedName>
</protein>
<dbReference type="InParanoid" id="A0A1X7TYB4"/>
<name>A0A1X7TYB4_AMPQE</name>
<evidence type="ECO:0000313" key="1">
    <source>
        <dbReference type="EnsemblMetazoa" id="Aqu2.1.20287_001"/>
    </source>
</evidence>
<sequence length="178" mass="19380">MLVVGSSAMAMHYKTILGTFLFCPVPLAFSEKSGTGRTSSIIIGLGPTGAYPSRFISHASYKKYSELCATSFLPLGIDDPKSKVSISNLVLSLFNGAKEAIIKHGEQNHSSVAVRSANFTPVNQEKYLSRCRLIEFFEPSLDISMMNYVELPNLIEKSNSTVGDFIGLGFKFLDVVGI</sequence>
<dbReference type="EnsemblMetazoa" id="Aqu2.1.20287_001">
    <property type="protein sequence ID" value="Aqu2.1.20287_001"/>
    <property type="gene ID" value="Aqu2.1.20287"/>
</dbReference>
<accession>A0A1X7TYB4</accession>
<dbReference type="AlphaFoldDB" id="A0A1X7TYB4"/>
<proteinExistence type="predicted"/>
<reference evidence="1" key="1">
    <citation type="submission" date="2017-05" db="UniProtKB">
        <authorList>
            <consortium name="EnsemblMetazoa"/>
        </authorList>
    </citation>
    <scope>IDENTIFICATION</scope>
</reference>
<organism evidence="1">
    <name type="scientific">Amphimedon queenslandica</name>
    <name type="common">Sponge</name>
    <dbReference type="NCBI Taxonomy" id="400682"/>
    <lineage>
        <taxon>Eukaryota</taxon>
        <taxon>Metazoa</taxon>
        <taxon>Porifera</taxon>
        <taxon>Demospongiae</taxon>
        <taxon>Heteroscleromorpha</taxon>
        <taxon>Haplosclerida</taxon>
        <taxon>Niphatidae</taxon>
        <taxon>Amphimedon</taxon>
    </lineage>
</organism>